<evidence type="ECO:0000256" key="7">
    <source>
        <dbReference type="ARBA" id="ARBA00022833"/>
    </source>
</evidence>
<dbReference type="GO" id="GO:0046872">
    <property type="term" value="F:metal ion binding"/>
    <property type="evidence" value="ECO:0007669"/>
    <property type="project" value="UniProtKB-KW"/>
</dbReference>
<evidence type="ECO:0000256" key="1">
    <source>
        <dbReference type="ARBA" id="ARBA00001947"/>
    </source>
</evidence>
<evidence type="ECO:0000256" key="3">
    <source>
        <dbReference type="ARBA" id="ARBA00022670"/>
    </source>
</evidence>
<dbReference type="EMBL" id="UOFH01000166">
    <property type="protein sequence ID" value="VAW60897.1"/>
    <property type="molecule type" value="Genomic_DNA"/>
</dbReference>
<keyword evidence="7" id="KW-0862">Zinc</keyword>
<keyword evidence="8 11" id="KW-1133">Transmembrane helix</keyword>
<keyword evidence="9" id="KW-0482">Metalloprotease</keyword>
<feature type="domain" description="Peptidase M48" evidence="12">
    <location>
        <begin position="108"/>
        <end position="330"/>
    </location>
</feature>
<feature type="transmembrane region" description="Helical" evidence="11">
    <location>
        <begin position="185"/>
        <end position="207"/>
    </location>
</feature>
<reference evidence="13" key="1">
    <citation type="submission" date="2018-06" db="EMBL/GenBank/DDBJ databases">
        <authorList>
            <person name="Zhirakovskaya E."/>
        </authorList>
    </citation>
    <scope>NUCLEOTIDE SEQUENCE</scope>
</reference>
<keyword evidence="4 11" id="KW-0812">Transmembrane</keyword>
<evidence type="ECO:0000256" key="8">
    <source>
        <dbReference type="ARBA" id="ARBA00022989"/>
    </source>
</evidence>
<feature type="transmembrane region" description="Helical" evidence="11">
    <location>
        <begin position="17"/>
        <end position="39"/>
    </location>
</feature>
<accession>A0A3B0XCX6</accession>
<dbReference type="InterPro" id="IPR050083">
    <property type="entry name" value="HtpX_protease"/>
</dbReference>
<comment type="cofactor">
    <cofactor evidence="1">
        <name>Zn(2+)</name>
        <dbReference type="ChEBI" id="CHEBI:29105"/>
    </cofactor>
</comment>
<dbReference type="PANTHER" id="PTHR43221:SF2">
    <property type="entry name" value="PROTEASE HTPX HOMOLOG"/>
    <property type="match status" value="1"/>
</dbReference>
<keyword evidence="10 11" id="KW-0472">Membrane</keyword>
<organism evidence="13">
    <name type="scientific">hydrothermal vent metagenome</name>
    <dbReference type="NCBI Taxonomy" id="652676"/>
    <lineage>
        <taxon>unclassified sequences</taxon>
        <taxon>metagenomes</taxon>
        <taxon>ecological metagenomes</taxon>
    </lineage>
</organism>
<evidence type="ECO:0000256" key="9">
    <source>
        <dbReference type="ARBA" id="ARBA00023049"/>
    </source>
</evidence>
<evidence type="ECO:0000313" key="13">
    <source>
        <dbReference type="EMBL" id="VAW60897.1"/>
    </source>
</evidence>
<dbReference type="GO" id="GO:0006508">
    <property type="term" value="P:proteolysis"/>
    <property type="evidence" value="ECO:0007669"/>
    <property type="project" value="UniProtKB-KW"/>
</dbReference>
<dbReference type="AlphaFoldDB" id="A0A3B0XCX6"/>
<feature type="transmembrane region" description="Helical" evidence="11">
    <location>
        <begin position="59"/>
        <end position="79"/>
    </location>
</feature>
<keyword evidence="6" id="KW-0378">Hydrolase</keyword>
<dbReference type="PANTHER" id="PTHR43221">
    <property type="entry name" value="PROTEASE HTPX"/>
    <property type="match status" value="1"/>
</dbReference>
<evidence type="ECO:0000256" key="2">
    <source>
        <dbReference type="ARBA" id="ARBA00022475"/>
    </source>
</evidence>
<keyword evidence="2" id="KW-1003">Cell membrane</keyword>
<evidence type="ECO:0000256" key="4">
    <source>
        <dbReference type="ARBA" id="ARBA00022692"/>
    </source>
</evidence>
<dbReference type="CDD" id="cd07340">
    <property type="entry name" value="M48B_Htpx_like"/>
    <property type="match status" value="1"/>
</dbReference>
<dbReference type="GO" id="GO:0004222">
    <property type="term" value="F:metalloendopeptidase activity"/>
    <property type="evidence" value="ECO:0007669"/>
    <property type="project" value="InterPro"/>
</dbReference>
<dbReference type="Pfam" id="PF01435">
    <property type="entry name" value="Peptidase_M48"/>
    <property type="match status" value="1"/>
</dbReference>
<protein>
    <recommendedName>
        <fullName evidence="12">Peptidase M48 domain-containing protein</fullName>
    </recommendedName>
</protein>
<evidence type="ECO:0000256" key="5">
    <source>
        <dbReference type="ARBA" id="ARBA00022723"/>
    </source>
</evidence>
<keyword evidence="5" id="KW-0479">Metal-binding</keyword>
<gene>
    <name evidence="13" type="ORF">MNBD_GAMMA08-895</name>
</gene>
<feature type="transmembrane region" description="Helical" evidence="11">
    <location>
        <begin position="227"/>
        <end position="248"/>
    </location>
</feature>
<evidence type="ECO:0000259" key="12">
    <source>
        <dbReference type="Pfam" id="PF01435"/>
    </source>
</evidence>
<evidence type="ECO:0000256" key="11">
    <source>
        <dbReference type="SAM" id="Phobius"/>
    </source>
</evidence>
<keyword evidence="3" id="KW-0645">Protease</keyword>
<dbReference type="Gene3D" id="3.30.2010.10">
    <property type="entry name" value="Metalloproteases ('zincins'), catalytic domain"/>
    <property type="match status" value="1"/>
</dbReference>
<sequence length="641" mass="70008">MDFFQSQDHARKQTGRLVVLFLLAVASLVVLTNLLFMFVFGFAEAQTGGADGIALQLDWQMFFAIGAVVLSVVVLASLYKMSALSRGGEAVAEMLGGARISADGNDLDEQKILNVVEEMAIASGTPVPPVFLIDEQGINAFAAGYSPADAVIGVTRGCIQQLNRNELQGVIAHEFSHILNGDMRLNIRLIGVLHGILIIGLIGYFILRPAGYGYHSHRSRGKNQGGIMALAIGMIVIGYAGTFFGNWIKAAVSRQREYLADASAVQFTRNNMGIANALKRIGLNAAGSNIENPAGAEISHAFFAQGISGFFSSMFATHPPLDKRIKKLDSSWDGNYNLAESERKFSEKNVDASSQKDTSSKAQSTEKFTSSVAAGILLNRVGQPDANSLKQAQSLLQNIPAKLRSEITQAYGARAVIYLLLLNKEADIRQAQLDYLQTESDDGVSEALVKLTQAVKQINNEHRLPLIDMAMPALRQLSLPQYERFKKNISHLIEIDKKVSLFEWSLQKIITHNLQAVFNKATPQRAKYNSLQPLANECSLLLSMLIYVGKEKSFDKNKVMEEAKQALKNVDVKLLPVTEIGLPALNKALDKLNLVKPLVKPALLKACVICITGDQYFSATEAELFRAIASVLDCPMPPVRV</sequence>
<name>A0A3B0XCX6_9ZZZZ</name>
<evidence type="ECO:0000256" key="6">
    <source>
        <dbReference type="ARBA" id="ARBA00022801"/>
    </source>
</evidence>
<dbReference type="InterPro" id="IPR001915">
    <property type="entry name" value="Peptidase_M48"/>
</dbReference>
<proteinExistence type="predicted"/>
<evidence type="ECO:0000256" key="10">
    <source>
        <dbReference type="ARBA" id="ARBA00023136"/>
    </source>
</evidence>